<evidence type="ECO:0000313" key="3">
    <source>
        <dbReference type="Proteomes" id="UP000192578"/>
    </source>
</evidence>
<dbReference type="AlphaFoldDB" id="A0A1W0XDR0"/>
<organism evidence="2 3">
    <name type="scientific">Hypsibius exemplaris</name>
    <name type="common">Freshwater tardigrade</name>
    <dbReference type="NCBI Taxonomy" id="2072580"/>
    <lineage>
        <taxon>Eukaryota</taxon>
        <taxon>Metazoa</taxon>
        <taxon>Ecdysozoa</taxon>
        <taxon>Tardigrada</taxon>
        <taxon>Eutardigrada</taxon>
        <taxon>Parachela</taxon>
        <taxon>Hypsibioidea</taxon>
        <taxon>Hypsibiidae</taxon>
        <taxon>Hypsibius</taxon>
    </lineage>
</organism>
<dbReference type="Gene3D" id="3.90.280.10">
    <property type="entry name" value="PEBP-like"/>
    <property type="match status" value="1"/>
</dbReference>
<comment type="caution">
    <text evidence="2">The sequence shown here is derived from an EMBL/GenBank/DDBJ whole genome shotgun (WGS) entry which is preliminary data.</text>
</comment>
<keyword evidence="3" id="KW-1185">Reference proteome</keyword>
<dbReference type="InterPro" id="IPR035810">
    <property type="entry name" value="PEBP_euk"/>
</dbReference>
<proteinExistence type="predicted"/>
<name>A0A1W0XDR0_HYPEX</name>
<evidence type="ECO:0000313" key="2">
    <source>
        <dbReference type="EMBL" id="OQV25593.1"/>
    </source>
</evidence>
<dbReference type="InterPro" id="IPR036610">
    <property type="entry name" value="PEBP-like_sf"/>
</dbReference>
<dbReference type="EMBL" id="MTYJ01000002">
    <property type="protein sequence ID" value="OQV25593.1"/>
    <property type="molecule type" value="Genomic_DNA"/>
</dbReference>
<keyword evidence="1" id="KW-0732">Signal</keyword>
<protein>
    <submittedName>
        <fullName evidence="2">Uncharacterized protein</fullName>
    </submittedName>
</protein>
<reference evidence="3" key="1">
    <citation type="submission" date="2017-01" db="EMBL/GenBank/DDBJ databases">
        <title>Comparative genomics of anhydrobiosis in the tardigrade Hypsibius dujardini.</title>
        <authorList>
            <person name="Yoshida Y."/>
            <person name="Koutsovoulos G."/>
            <person name="Laetsch D."/>
            <person name="Stevens L."/>
            <person name="Kumar S."/>
            <person name="Horikawa D."/>
            <person name="Ishino K."/>
            <person name="Komine S."/>
            <person name="Tomita M."/>
            <person name="Blaxter M."/>
            <person name="Arakawa K."/>
        </authorList>
    </citation>
    <scope>NUCLEOTIDE SEQUENCE [LARGE SCALE GENOMIC DNA]</scope>
    <source>
        <strain evidence="3">Z151</strain>
    </source>
</reference>
<dbReference type="SUPFAM" id="SSF49777">
    <property type="entry name" value="PEBP-like"/>
    <property type="match status" value="1"/>
</dbReference>
<accession>A0A1W0XDR0</accession>
<evidence type="ECO:0000256" key="1">
    <source>
        <dbReference type="SAM" id="SignalP"/>
    </source>
</evidence>
<feature type="signal peptide" evidence="1">
    <location>
        <begin position="1"/>
        <end position="21"/>
    </location>
</feature>
<dbReference type="OrthoDB" id="2506647at2759"/>
<sequence length="620" mass="68486">MDLWLPALLVAVFDFAWRINGQFNTNGLQTTNDNNKNNCRPEFRRFGEQACLDNILRLVGSDTAFWFGKNLESSCNSSAINDVNDPNCYLPNASGQRKYTILDRLFSVPPNINRFDRYLTVNYDSPEGNYTACGGDFQMPRRGINANPDMSPTSPWFIRRAPTFSMQVDQNTYYTIVTMDGSTGDVLGAVINYPYETQDAIGYHPLLQARNRTSPVVFVAYRQSGRTSSVSPKWTNIMAGPDSGAQFDLSSFALDQQLSGPIAMNVMPVNKDPWAAQQRIDQRGPNFCAQFISEALGKASETFIQRFDRSGMDSFLTVGFSSSASSFTVCCSEFTYVDSVETANPLSDKTLGAITIRTQPDIRITRANGGGGGGNSDRLYTIMAVDPSTPKNALSTPERPYTLWLAVNVKESQGSIAGVGTANNVLGYAPTIPAPQSPPHTIYFFLFEQSGEITDATQIGPKYSDPLCADFVLGRCLFQITNFTKDYGLKLRAASWITVVNDAYARYWMIKSGQVEWDICAGQPKYTIPCLRPGELAFAKARVTEVSAGSTLTSSIRRVVLSCFQFEVALPERDTFIPVLGILASEQIPYSLQSVYIDHTDHAHNLTTIERISLLPLTLT</sequence>
<gene>
    <name evidence="2" type="ORF">BV898_00529</name>
</gene>
<feature type="chain" id="PRO_5013207054" evidence="1">
    <location>
        <begin position="22"/>
        <end position="620"/>
    </location>
</feature>
<dbReference type="PANTHER" id="PTHR11362:SF82">
    <property type="entry name" value="PHOSPHATIDYLETHANOLAMINE-BINDING PROTEIN 4"/>
    <property type="match status" value="1"/>
</dbReference>
<dbReference type="PANTHER" id="PTHR11362">
    <property type="entry name" value="PHOSPHATIDYLETHANOLAMINE-BINDING PROTEIN"/>
    <property type="match status" value="1"/>
</dbReference>
<dbReference type="Proteomes" id="UP000192578">
    <property type="component" value="Unassembled WGS sequence"/>
</dbReference>